<evidence type="ECO:0000313" key="2">
    <source>
        <dbReference type="EMBL" id="GGJ02460.1"/>
    </source>
</evidence>
<comment type="caution">
    <text evidence="2">The sequence shown here is derived from an EMBL/GenBank/DDBJ whole genome shotgun (WGS) entry which is preliminary data.</text>
</comment>
<reference evidence="2" key="1">
    <citation type="journal article" date="2014" name="Int. J. Syst. Evol. Microbiol.">
        <title>Complete genome sequence of Corynebacterium casei LMG S-19264T (=DSM 44701T), isolated from a smear-ripened cheese.</title>
        <authorList>
            <consortium name="US DOE Joint Genome Institute (JGI-PGF)"/>
            <person name="Walter F."/>
            <person name="Albersmeier A."/>
            <person name="Kalinowski J."/>
            <person name="Ruckert C."/>
        </authorList>
    </citation>
    <scope>NUCLEOTIDE SEQUENCE</scope>
    <source>
        <strain evidence="2">JCM 3086</strain>
    </source>
</reference>
<evidence type="ECO:0000256" key="1">
    <source>
        <dbReference type="SAM" id="MobiDB-lite"/>
    </source>
</evidence>
<feature type="region of interest" description="Disordered" evidence="1">
    <location>
        <begin position="1"/>
        <end position="65"/>
    </location>
</feature>
<dbReference type="AlphaFoldDB" id="A0A917K666"/>
<reference evidence="2" key="2">
    <citation type="submission" date="2020-09" db="EMBL/GenBank/DDBJ databases">
        <authorList>
            <person name="Sun Q."/>
            <person name="Ohkuma M."/>
        </authorList>
    </citation>
    <scope>NUCLEOTIDE SEQUENCE</scope>
    <source>
        <strain evidence="2">JCM 3086</strain>
    </source>
</reference>
<gene>
    <name evidence="2" type="ORF">GCM10010121_011050</name>
</gene>
<proteinExistence type="predicted"/>
<keyword evidence="3" id="KW-1185">Reference proteome</keyword>
<name>A0A917K666_9ACTN</name>
<dbReference type="Proteomes" id="UP000657574">
    <property type="component" value="Unassembled WGS sequence"/>
</dbReference>
<organism evidence="2 3">
    <name type="scientific">Streptomyces brasiliensis</name>
    <dbReference type="NCBI Taxonomy" id="1954"/>
    <lineage>
        <taxon>Bacteria</taxon>
        <taxon>Bacillati</taxon>
        <taxon>Actinomycetota</taxon>
        <taxon>Actinomycetes</taxon>
        <taxon>Kitasatosporales</taxon>
        <taxon>Streptomycetaceae</taxon>
        <taxon>Streptomyces</taxon>
    </lineage>
</organism>
<dbReference type="EMBL" id="BMQA01000002">
    <property type="protein sequence ID" value="GGJ02460.1"/>
    <property type="molecule type" value="Genomic_DNA"/>
</dbReference>
<feature type="compositionally biased region" description="Basic and acidic residues" evidence="1">
    <location>
        <begin position="38"/>
        <end position="58"/>
    </location>
</feature>
<protein>
    <submittedName>
        <fullName evidence="2">Uncharacterized protein</fullName>
    </submittedName>
</protein>
<accession>A0A917K666</accession>
<sequence length="65" mass="7751">MGPPQWEPFDHGTRWPLKEAAMRRSTVQKPLKKTTARRLREEADERPAERPEVRKDIARTWWPDG</sequence>
<evidence type="ECO:0000313" key="3">
    <source>
        <dbReference type="Proteomes" id="UP000657574"/>
    </source>
</evidence>
<feature type="compositionally biased region" description="Basic and acidic residues" evidence="1">
    <location>
        <begin position="8"/>
        <end position="22"/>
    </location>
</feature>